<feature type="compositionally biased region" description="Basic and acidic residues" evidence="1">
    <location>
        <begin position="299"/>
        <end position="309"/>
    </location>
</feature>
<feature type="region of interest" description="Disordered" evidence="1">
    <location>
        <begin position="174"/>
        <end position="255"/>
    </location>
</feature>
<name>A0AAD9ECH7_9PEZI</name>
<protein>
    <submittedName>
        <fullName evidence="2">Uncharacterized protein</fullName>
    </submittedName>
</protein>
<feature type="compositionally biased region" description="Acidic residues" evidence="1">
    <location>
        <begin position="310"/>
        <end position="323"/>
    </location>
</feature>
<organism evidence="2 3">
    <name type="scientific">Colletotrichum chrysophilum</name>
    <dbReference type="NCBI Taxonomy" id="1836956"/>
    <lineage>
        <taxon>Eukaryota</taxon>
        <taxon>Fungi</taxon>
        <taxon>Dikarya</taxon>
        <taxon>Ascomycota</taxon>
        <taxon>Pezizomycotina</taxon>
        <taxon>Sordariomycetes</taxon>
        <taxon>Hypocreomycetidae</taxon>
        <taxon>Glomerellales</taxon>
        <taxon>Glomerellaceae</taxon>
        <taxon>Colletotrichum</taxon>
        <taxon>Colletotrichum gloeosporioides species complex</taxon>
    </lineage>
</organism>
<keyword evidence="3" id="KW-1185">Reference proteome</keyword>
<dbReference type="AlphaFoldDB" id="A0AAD9ECH7"/>
<evidence type="ECO:0000256" key="1">
    <source>
        <dbReference type="SAM" id="MobiDB-lite"/>
    </source>
</evidence>
<comment type="caution">
    <text evidence="2">The sequence shown here is derived from an EMBL/GenBank/DDBJ whole genome shotgun (WGS) entry which is preliminary data.</text>
</comment>
<gene>
    <name evidence="2" type="ORF">CCHR01_13827</name>
</gene>
<feature type="compositionally biased region" description="Basic and acidic residues" evidence="1">
    <location>
        <begin position="353"/>
        <end position="362"/>
    </location>
</feature>
<feature type="region of interest" description="Disordered" evidence="1">
    <location>
        <begin position="281"/>
        <end position="365"/>
    </location>
</feature>
<feature type="compositionally biased region" description="Polar residues" evidence="1">
    <location>
        <begin position="213"/>
        <end position="222"/>
    </location>
</feature>
<feature type="compositionally biased region" description="Low complexity" evidence="1">
    <location>
        <begin position="223"/>
        <end position="248"/>
    </location>
</feature>
<proteinExistence type="predicted"/>
<evidence type="ECO:0000313" key="3">
    <source>
        <dbReference type="Proteomes" id="UP001243330"/>
    </source>
</evidence>
<evidence type="ECO:0000313" key="2">
    <source>
        <dbReference type="EMBL" id="KAK1843525.1"/>
    </source>
</evidence>
<dbReference type="Proteomes" id="UP001243330">
    <property type="component" value="Unassembled WGS sequence"/>
</dbReference>
<dbReference type="EMBL" id="JAQOWY010000353">
    <property type="protein sequence ID" value="KAK1843525.1"/>
    <property type="molecule type" value="Genomic_DNA"/>
</dbReference>
<sequence length="380" mass="39406">MPSHQRQAAADWNALLYLQRQQCHKPISGAREVSTAVLNGLTTHYSLQNAQHSNMHFITKILQAGVILHVAFQGASSAIMRGRSGEIDSIQEAQLSTRALTDQLEDLDNQLGEFLSNYKGGHLKPDGDTTSISTIATADIEKRQNLQISQQALQDLLKLIQSIETQISAIIASGGSSPSGGAVQTPAPAITGGNPAPVATPGPGVSPVKSANPPVSNLFSASNPVAPNPGATNPPAASNPVASNPLNPGATNNPGVGPIVPAPFLTNSGAGAGGAGNPMTTAYGTATTTDGSPAGAPAKARDVHSHHDDPEDSDLDGSEEDAEVVPAVEPRAAEHDGDVEDVQSAAESWRALTRRESRRGPDRSNLLLIREEGGLFENLN</sequence>
<reference evidence="2" key="1">
    <citation type="submission" date="2023-01" db="EMBL/GenBank/DDBJ databases">
        <title>Colletotrichum chrysophilum M932 genome sequence.</title>
        <authorList>
            <person name="Baroncelli R."/>
        </authorList>
    </citation>
    <scope>NUCLEOTIDE SEQUENCE</scope>
    <source>
        <strain evidence="2">M932</strain>
    </source>
</reference>
<accession>A0AAD9ECH7</accession>